<dbReference type="PANTHER" id="PTHR34070">
    <property type="entry name" value="ARMADILLO-TYPE FOLD"/>
    <property type="match status" value="1"/>
</dbReference>
<name>U2KHE0_9STRE</name>
<dbReference type="SUPFAM" id="SSF48371">
    <property type="entry name" value="ARM repeat"/>
    <property type="match status" value="1"/>
</dbReference>
<gene>
    <name evidence="1" type="ORF">HMPREF1557_01765</name>
</gene>
<comment type="caution">
    <text evidence="1">The sequence shown here is derived from an EMBL/GenBank/DDBJ whole genome shotgun (WGS) entry which is preliminary data.</text>
</comment>
<sequence>MVETYVIAEAKKKGSLGLSVMSKYLNIKSLFEVQADEERAVAMAAYQKNLFEFYGIPTPQRRKIYAEFLKAEKKTKTIDWEFLDACYADPHREFQYLAYDYLLRMQSYLVYEDLAKVEHYVLTKSWWDTIDFLTKVVGQLGLRDNRVKNLMLGWSKRDNIWIRRTAIEHQLRLKEQTDTDLLAEIIVNCLGSDEFFINKAIGWSLRDYSKTNPDWVRDFIWQHEEQMAKLSIREASKYL</sequence>
<dbReference type="CDD" id="cd07064">
    <property type="entry name" value="AlkD_like_1"/>
    <property type="match status" value="1"/>
</dbReference>
<dbReference type="Pfam" id="PF08713">
    <property type="entry name" value="DNA_alkylation"/>
    <property type="match status" value="1"/>
</dbReference>
<dbReference type="HOGENOM" id="CLU_079880_1_1_9"/>
<dbReference type="EMBL" id="AWVA01000105">
    <property type="protein sequence ID" value="ERJ74268.1"/>
    <property type="molecule type" value="Genomic_DNA"/>
</dbReference>
<organism evidence="1 2">
    <name type="scientific">Streptococcus sobrinus W1703</name>
    <dbReference type="NCBI Taxonomy" id="1227275"/>
    <lineage>
        <taxon>Bacteria</taxon>
        <taxon>Bacillati</taxon>
        <taxon>Bacillota</taxon>
        <taxon>Bacilli</taxon>
        <taxon>Lactobacillales</taxon>
        <taxon>Streptococcaceae</taxon>
        <taxon>Streptococcus</taxon>
    </lineage>
</organism>
<dbReference type="InterPro" id="IPR014825">
    <property type="entry name" value="DNA_alkylation"/>
</dbReference>
<protein>
    <submittedName>
        <fullName evidence="1">DNA alkylation repair enzyme</fullName>
    </submittedName>
</protein>
<dbReference type="Gene3D" id="1.20.1660.10">
    <property type="entry name" value="Hypothetical protein (EF3068)"/>
    <property type="match status" value="1"/>
</dbReference>
<dbReference type="Gene3D" id="1.25.40.290">
    <property type="entry name" value="ARM repeat domains"/>
    <property type="match status" value="1"/>
</dbReference>
<dbReference type="PANTHER" id="PTHR34070:SF1">
    <property type="entry name" value="DNA ALKYLATION REPAIR PROTEIN"/>
    <property type="match status" value="1"/>
</dbReference>
<dbReference type="AlphaFoldDB" id="U2KHE0"/>
<dbReference type="InterPro" id="IPR016024">
    <property type="entry name" value="ARM-type_fold"/>
</dbReference>
<evidence type="ECO:0000313" key="2">
    <source>
        <dbReference type="Proteomes" id="UP000016617"/>
    </source>
</evidence>
<accession>U2KHE0</accession>
<proteinExistence type="predicted"/>
<dbReference type="Proteomes" id="UP000016617">
    <property type="component" value="Unassembled WGS sequence"/>
</dbReference>
<reference evidence="1 2" key="1">
    <citation type="submission" date="2013-06" db="EMBL/GenBank/DDBJ databases">
        <authorList>
            <person name="Weinstock G."/>
            <person name="Sodergren E."/>
            <person name="Lobos E.A."/>
            <person name="Fulton L."/>
            <person name="Fulton R."/>
            <person name="Courtney L."/>
            <person name="Fronick C."/>
            <person name="O'Laughlin M."/>
            <person name="Godfrey J."/>
            <person name="Wilson R.M."/>
            <person name="Miner T."/>
            <person name="Farmer C."/>
            <person name="Delehaunty K."/>
            <person name="Cordes M."/>
            <person name="Minx P."/>
            <person name="Tomlinson C."/>
            <person name="Chen J."/>
            <person name="Wollam A."/>
            <person name="Pepin K.H."/>
            <person name="Bhonagiri V."/>
            <person name="Zhang X."/>
            <person name="Warren W."/>
            <person name="Mitreva M."/>
            <person name="Mardis E.R."/>
            <person name="Wilson R.K."/>
        </authorList>
    </citation>
    <scope>NUCLEOTIDE SEQUENCE [LARGE SCALE GENOMIC DNA]</scope>
    <source>
        <strain evidence="1 2">W1703</strain>
    </source>
</reference>
<evidence type="ECO:0000313" key="1">
    <source>
        <dbReference type="EMBL" id="ERJ74268.1"/>
    </source>
</evidence>
<dbReference type="PATRIC" id="fig|1227275.3.peg.1576"/>